<comment type="caution">
    <text evidence="1">The sequence shown here is derived from an EMBL/GenBank/DDBJ whole genome shotgun (WGS) entry which is preliminary data.</text>
</comment>
<name>A0ACB7G7P3_MANES</name>
<sequence>MSVESEVATIFISPFSPLKVASSKLAAATTSIGARGRTLSVPSHRRRSRTSFWIRF</sequence>
<proteinExistence type="predicted"/>
<keyword evidence="2" id="KW-1185">Reference proteome</keyword>
<protein>
    <submittedName>
        <fullName evidence="1">Uncharacterized protein</fullName>
    </submittedName>
</protein>
<reference evidence="2" key="1">
    <citation type="journal article" date="2016" name="Nat. Biotechnol.">
        <title>Sequencing wild and cultivated cassava and related species reveals extensive interspecific hybridization and genetic diversity.</title>
        <authorList>
            <person name="Bredeson J.V."/>
            <person name="Lyons J.B."/>
            <person name="Prochnik S.E."/>
            <person name="Wu G.A."/>
            <person name="Ha C.M."/>
            <person name="Edsinger-Gonzales E."/>
            <person name="Grimwood J."/>
            <person name="Schmutz J."/>
            <person name="Rabbi I.Y."/>
            <person name="Egesi C."/>
            <person name="Nauluvula P."/>
            <person name="Lebot V."/>
            <person name="Ndunguru J."/>
            <person name="Mkamilo G."/>
            <person name="Bart R.S."/>
            <person name="Setter T.L."/>
            <person name="Gleadow R.M."/>
            <person name="Kulakow P."/>
            <person name="Ferguson M.E."/>
            <person name="Rounsley S."/>
            <person name="Rokhsar D.S."/>
        </authorList>
    </citation>
    <scope>NUCLEOTIDE SEQUENCE [LARGE SCALE GENOMIC DNA]</scope>
    <source>
        <strain evidence="2">cv. AM560-2</strain>
    </source>
</reference>
<accession>A0ACB7G7P3</accession>
<evidence type="ECO:0000313" key="1">
    <source>
        <dbReference type="EMBL" id="KAG8636061.1"/>
    </source>
</evidence>
<gene>
    <name evidence="1" type="ORF">MANES_16G094202v8</name>
</gene>
<evidence type="ECO:0000313" key="2">
    <source>
        <dbReference type="Proteomes" id="UP000091857"/>
    </source>
</evidence>
<dbReference type="EMBL" id="CM004402">
    <property type="protein sequence ID" value="KAG8636061.1"/>
    <property type="molecule type" value="Genomic_DNA"/>
</dbReference>
<organism evidence="1 2">
    <name type="scientific">Manihot esculenta</name>
    <name type="common">Cassava</name>
    <name type="synonym">Jatropha manihot</name>
    <dbReference type="NCBI Taxonomy" id="3983"/>
    <lineage>
        <taxon>Eukaryota</taxon>
        <taxon>Viridiplantae</taxon>
        <taxon>Streptophyta</taxon>
        <taxon>Embryophyta</taxon>
        <taxon>Tracheophyta</taxon>
        <taxon>Spermatophyta</taxon>
        <taxon>Magnoliopsida</taxon>
        <taxon>eudicotyledons</taxon>
        <taxon>Gunneridae</taxon>
        <taxon>Pentapetalae</taxon>
        <taxon>rosids</taxon>
        <taxon>fabids</taxon>
        <taxon>Malpighiales</taxon>
        <taxon>Euphorbiaceae</taxon>
        <taxon>Crotonoideae</taxon>
        <taxon>Manihoteae</taxon>
        <taxon>Manihot</taxon>
    </lineage>
</organism>
<dbReference type="Proteomes" id="UP000091857">
    <property type="component" value="Chromosome 16"/>
</dbReference>